<name>A0ABN9FGW9_9NEOB</name>
<dbReference type="Proteomes" id="UP001162483">
    <property type="component" value="Unassembled WGS sequence"/>
</dbReference>
<gene>
    <name evidence="1" type="ORF">SPARVUS_LOCUS12042299</name>
</gene>
<reference evidence="1" key="1">
    <citation type="submission" date="2023-05" db="EMBL/GenBank/DDBJ databases">
        <authorList>
            <person name="Stuckert A."/>
        </authorList>
    </citation>
    <scope>NUCLEOTIDE SEQUENCE</scope>
</reference>
<keyword evidence="2" id="KW-1185">Reference proteome</keyword>
<dbReference type="EMBL" id="CATNWA010016901">
    <property type="protein sequence ID" value="CAI9596247.1"/>
    <property type="molecule type" value="Genomic_DNA"/>
</dbReference>
<evidence type="ECO:0000313" key="1">
    <source>
        <dbReference type="EMBL" id="CAI9596247.1"/>
    </source>
</evidence>
<proteinExistence type="predicted"/>
<comment type="caution">
    <text evidence="1">The sequence shown here is derived from an EMBL/GenBank/DDBJ whole genome shotgun (WGS) entry which is preliminary data.</text>
</comment>
<feature type="non-terminal residue" evidence="1">
    <location>
        <position position="38"/>
    </location>
</feature>
<organism evidence="1 2">
    <name type="scientific">Staurois parvus</name>
    <dbReference type="NCBI Taxonomy" id="386267"/>
    <lineage>
        <taxon>Eukaryota</taxon>
        <taxon>Metazoa</taxon>
        <taxon>Chordata</taxon>
        <taxon>Craniata</taxon>
        <taxon>Vertebrata</taxon>
        <taxon>Euteleostomi</taxon>
        <taxon>Amphibia</taxon>
        <taxon>Batrachia</taxon>
        <taxon>Anura</taxon>
        <taxon>Neobatrachia</taxon>
        <taxon>Ranoidea</taxon>
        <taxon>Ranidae</taxon>
        <taxon>Staurois</taxon>
    </lineage>
</organism>
<accession>A0ABN9FGW9</accession>
<sequence>MSCQSAPASIILRKSTFSLLTLYPCNMDISNAILYFTT</sequence>
<protein>
    <submittedName>
        <fullName evidence="1">Uncharacterized protein</fullName>
    </submittedName>
</protein>
<evidence type="ECO:0000313" key="2">
    <source>
        <dbReference type="Proteomes" id="UP001162483"/>
    </source>
</evidence>